<organism evidence="9 10">
    <name type="scientific">Hebeloma cylindrosporum</name>
    <dbReference type="NCBI Taxonomy" id="76867"/>
    <lineage>
        <taxon>Eukaryota</taxon>
        <taxon>Fungi</taxon>
        <taxon>Dikarya</taxon>
        <taxon>Basidiomycota</taxon>
        <taxon>Agaricomycotina</taxon>
        <taxon>Agaricomycetes</taxon>
        <taxon>Agaricomycetidae</taxon>
        <taxon>Agaricales</taxon>
        <taxon>Agaricineae</taxon>
        <taxon>Hymenogastraceae</taxon>
        <taxon>Hebeloma</taxon>
    </lineage>
</organism>
<evidence type="ECO:0000256" key="5">
    <source>
        <dbReference type="ARBA" id="ARBA00023002"/>
    </source>
</evidence>
<comment type="cofactor">
    <cofactor evidence="1">
        <name>heme</name>
        <dbReference type="ChEBI" id="CHEBI:30413"/>
    </cofactor>
</comment>
<sequence>PSPDTFQPERYLPAASPLNLAFFFGFGRRICPGLHIAMNSLFIGITRILWAFDINPIIDSDGKPVIPSTD</sequence>
<evidence type="ECO:0000256" key="6">
    <source>
        <dbReference type="ARBA" id="ARBA00023004"/>
    </source>
</evidence>
<dbReference type="Gene3D" id="1.10.630.10">
    <property type="entry name" value="Cytochrome P450"/>
    <property type="match status" value="1"/>
</dbReference>
<dbReference type="EMBL" id="KN831805">
    <property type="protein sequence ID" value="KIM36489.1"/>
    <property type="molecule type" value="Genomic_DNA"/>
</dbReference>
<dbReference type="OrthoDB" id="3934656at2759"/>
<dbReference type="GO" id="GO:0005506">
    <property type="term" value="F:iron ion binding"/>
    <property type="evidence" value="ECO:0007669"/>
    <property type="project" value="InterPro"/>
</dbReference>
<dbReference type="PROSITE" id="PS00086">
    <property type="entry name" value="CYTOCHROME_P450"/>
    <property type="match status" value="1"/>
</dbReference>
<dbReference type="AlphaFoldDB" id="A0A0C3BWN3"/>
<evidence type="ECO:0000256" key="7">
    <source>
        <dbReference type="ARBA" id="ARBA00023033"/>
    </source>
</evidence>
<gene>
    <name evidence="9" type="ORF">M413DRAFT_35044</name>
</gene>
<evidence type="ECO:0000256" key="3">
    <source>
        <dbReference type="ARBA" id="ARBA00022617"/>
    </source>
</evidence>
<dbReference type="GO" id="GO:0020037">
    <property type="term" value="F:heme binding"/>
    <property type="evidence" value="ECO:0007669"/>
    <property type="project" value="InterPro"/>
</dbReference>
<name>A0A0C3BWN3_HEBCY</name>
<protein>
    <recommendedName>
        <fullName evidence="11">Cytochrome P450</fullName>
    </recommendedName>
</protein>
<dbReference type="InterPro" id="IPR001128">
    <property type="entry name" value="Cyt_P450"/>
</dbReference>
<evidence type="ECO:0008006" key="11">
    <source>
        <dbReference type="Google" id="ProtNLM"/>
    </source>
</evidence>
<dbReference type="InterPro" id="IPR050364">
    <property type="entry name" value="Cytochrome_P450_fung"/>
</dbReference>
<evidence type="ECO:0000256" key="8">
    <source>
        <dbReference type="RuleBase" id="RU000461"/>
    </source>
</evidence>
<feature type="non-terminal residue" evidence="9">
    <location>
        <position position="70"/>
    </location>
</feature>
<accession>A0A0C3BWN3</accession>
<dbReference type="STRING" id="686832.A0A0C3BWN3"/>
<dbReference type="HOGENOM" id="CLU_001570_20_2_1"/>
<dbReference type="GO" id="GO:0016705">
    <property type="term" value="F:oxidoreductase activity, acting on paired donors, with incorporation or reduction of molecular oxygen"/>
    <property type="evidence" value="ECO:0007669"/>
    <property type="project" value="InterPro"/>
</dbReference>
<reference evidence="10" key="2">
    <citation type="submission" date="2015-01" db="EMBL/GenBank/DDBJ databases">
        <title>Evolutionary Origins and Diversification of the Mycorrhizal Mutualists.</title>
        <authorList>
            <consortium name="DOE Joint Genome Institute"/>
            <consortium name="Mycorrhizal Genomics Consortium"/>
            <person name="Kohler A."/>
            <person name="Kuo A."/>
            <person name="Nagy L.G."/>
            <person name="Floudas D."/>
            <person name="Copeland A."/>
            <person name="Barry K.W."/>
            <person name="Cichocki N."/>
            <person name="Veneault-Fourrey C."/>
            <person name="LaButti K."/>
            <person name="Lindquist E.A."/>
            <person name="Lipzen A."/>
            <person name="Lundell T."/>
            <person name="Morin E."/>
            <person name="Murat C."/>
            <person name="Riley R."/>
            <person name="Ohm R."/>
            <person name="Sun H."/>
            <person name="Tunlid A."/>
            <person name="Henrissat B."/>
            <person name="Grigoriev I.V."/>
            <person name="Hibbett D.S."/>
            <person name="Martin F."/>
        </authorList>
    </citation>
    <scope>NUCLEOTIDE SEQUENCE [LARGE SCALE GENOMIC DNA]</scope>
    <source>
        <strain evidence="10">h7</strain>
    </source>
</reference>
<keyword evidence="5 8" id="KW-0560">Oxidoreductase</keyword>
<keyword evidence="4 8" id="KW-0479">Metal-binding</keyword>
<keyword evidence="7 8" id="KW-0503">Monooxygenase</keyword>
<dbReference type="Proteomes" id="UP000053424">
    <property type="component" value="Unassembled WGS sequence"/>
</dbReference>
<keyword evidence="10" id="KW-1185">Reference proteome</keyword>
<feature type="non-terminal residue" evidence="9">
    <location>
        <position position="1"/>
    </location>
</feature>
<dbReference type="GO" id="GO:0004497">
    <property type="term" value="F:monooxygenase activity"/>
    <property type="evidence" value="ECO:0007669"/>
    <property type="project" value="UniProtKB-KW"/>
</dbReference>
<evidence type="ECO:0000256" key="4">
    <source>
        <dbReference type="ARBA" id="ARBA00022723"/>
    </source>
</evidence>
<dbReference type="PANTHER" id="PTHR46300">
    <property type="entry name" value="P450, PUTATIVE (EUROFUNG)-RELATED-RELATED"/>
    <property type="match status" value="1"/>
</dbReference>
<dbReference type="PANTHER" id="PTHR46300:SF5">
    <property type="entry name" value="CYTOCHROME P450"/>
    <property type="match status" value="1"/>
</dbReference>
<evidence type="ECO:0000256" key="2">
    <source>
        <dbReference type="ARBA" id="ARBA00010617"/>
    </source>
</evidence>
<comment type="similarity">
    <text evidence="2 8">Belongs to the cytochrome P450 family.</text>
</comment>
<proteinExistence type="inferred from homology"/>
<keyword evidence="6 8" id="KW-0408">Iron</keyword>
<evidence type="ECO:0000313" key="10">
    <source>
        <dbReference type="Proteomes" id="UP000053424"/>
    </source>
</evidence>
<evidence type="ECO:0000313" key="9">
    <source>
        <dbReference type="EMBL" id="KIM36489.1"/>
    </source>
</evidence>
<dbReference type="SUPFAM" id="SSF48264">
    <property type="entry name" value="Cytochrome P450"/>
    <property type="match status" value="1"/>
</dbReference>
<reference evidence="9 10" key="1">
    <citation type="submission" date="2014-04" db="EMBL/GenBank/DDBJ databases">
        <authorList>
            <consortium name="DOE Joint Genome Institute"/>
            <person name="Kuo A."/>
            <person name="Gay G."/>
            <person name="Dore J."/>
            <person name="Kohler A."/>
            <person name="Nagy L.G."/>
            <person name="Floudas D."/>
            <person name="Copeland A."/>
            <person name="Barry K.W."/>
            <person name="Cichocki N."/>
            <person name="Veneault-Fourrey C."/>
            <person name="LaButti K."/>
            <person name="Lindquist E.A."/>
            <person name="Lipzen A."/>
            <person name="Lundell T."/>
            <person name="Morin E."/>
            <person name="Murat C."/>
            <person name="Sun H."/>
            <person name="Tunlid A."/>
            <person name="Henrissat B."/>
            <person name="Grigoriev I.V."/>
            <person name="Hibbett D.S."/>
            <person name="Martin F."/>
            <person name="Nordberg H.P."/>
            <person name="Cantor M.N."/>
            <person name="Hua S.X."/>
        </authorList>
    </citation>
    <scope>NUCLEOTIDE SEQUENCE [LARGE SCALE GENOMIC DNA]</scope>
    <source>
        <strain evidence="10">h7</strain>
    </source>
</reference>
<dbReference type="InterPro" id="IPR036396">
    <property type="entry name" value="Cyt_P450_sf"/>
</dbReference>
<keyword evidence="3 8" id="KW-0349">Heme</keyword>
<dbReference type="Pfam" id="PF00067">
    <property type="entry name" value="p450"/>
    <property type="match status" value="1"/>
</dbReference>
<evidence type="ECO:0000256" key="1">
    <source>
        <dbReference type="ARBA" id="ARBA00001971"/>
    </source>
</evidence>
<dbReference type="InterPro" id="IPR017972">
    <property type="entry name" value="Cyt_P450_CS"/>
</dbReference>